<comment type="similarity">
    <text evidence="5">Belongs to the CDS family.</text>
</comment>
<dbReference type="GO" id="GO:0008654">
    <property type="term" value="P:phospholipid biosynthetic process"/>
    <property type="evidence" value="ECO:0007669"/>
    <property type="project" value="UniProtKB-KW"/>
</dbReference>
<organism evidence="20 21">
    <name type="scientific">Parascaris equorum</name>
    <name type="common">Equine roundworm</name>
    <dbReference type="NCBI Taxonomy" id="6256"/>
    <lineage>
        <taxon>Eukaryota</taxon>
        <taxon>Metazoa</taxon>
        <taxon>Ecdysozoa</taxon>
        <taxon>Nematoda</taxon>
        <taxon>Chromadorea</taxon>
        <taxon>Rhabditida</taxon>
        <taxon>Spirurina</taxon>
        <taxon>Ascaridomorpha</taxon>
        <taxon>Ascaridoidea</taxon>
        <taxon>Ascarididae</taxon>
        <taxon>Parascaris</taxon>
    </lineage>
</organism>
<dbReference type="InterPro" id="IPR016720">
    <property type="entry name" value="PC_Trfase_euk"/>
</dbReference>
<dbReference type="PANTHER" id="PTHR13773:SF8">
    <property type="entry name" value="PHOSPHATIDATE CYTIDYLYLTRANSFERASE, PHOTORECEPTOR-SPECIFIC"/>
    <property type="match status" value="1"/>
</dbReference>
<comment type="subcellular location">
    <subcellularLocation>
        <location evidence="2">Membrane</location>
        <topology evidence="2">Multi-pass membrane protein</topology>
    </subcellularLocation>
</comment>
<comment type="catalytic activity">
    <reaction evidence="1">
        <text>a 1,2-diacyl-sn-glycero-3-phosphate + CTP + H(+) = a CDP-1,2-diacyl-sn-glycerol + diphosphate</text>
        <dbReference type="Rhea" id="RHEA:16229"/>
        <dbReference type="ChEBI" id="CHEBI:15378"/>
        <dbReference type="ChEBI" id="CHEBI:33019"/>
        <dbReference type="ChEBI" id="CHEBI:37563"/>
        <dbReference type="ChEBI" id="CHEBI:58332"/>
        <dbReference type="ChEBI" id="CHEBI:58608"/>
        <dbReference type="EC" id="2.7.7.41"/>
    </reaction>
</comment>
<dbReference type="PANTHER" id="PTHR13773">
    <property type="entry name" value="PHOSPHATIDATE CYTIDYLYLTRANSFERASE"/>
    <property type="match status" value="1"/>
</dbReference>
<comment type="pathway">
    <text evidence="3">Phospholipid metabolism; CDP-diacylglycerol biosynthesis; CDP-diacylglycerol from sn-glycerol 3-phosphate: step 3/3.</text>
</comment>
<sequence>MALFASLLGPFGGFFASGFKRAFKIKLLMGTFVNVYIHTFINGLASTLIVFYNSERVIYQWGINANDIQANYAAKKSRDAFLLNMNLYAPIDNNSSLRRVSNETALVDSKEEEGCKAISYERPENLAVFVHFISKLQADVRFSAKELLKSIKASFEYSLGAIDYSSKRDYLHSELMMRRCADCTLLQG</sequence>
<proteinExistence type="inferred from homology"/>
<evidence type="ECO:0000256" key="14">
    <source>
        <dbReference type="ARBA" id="ARBA00023209"/>
    </source>
</evidence>
<dbReference type="EC" id="2.7.7.41" evidence="6"/>
<evidence type="ECO:0000256" key="15">
    <source>
        <dbReference type="ARBA" id="ARBA00023264"/>
    </source>
</evidence>
<evidence type="ECO:0000313" key="20">
    <source>
        <dbReference type="Proteomes" id="UP000887564"/>
    </source>
</evidence>
<keyword evidence="7" id="KW-0444">Lipid biosynthesis</keyword>
<keyword evidence="13 19" id="KW-0472">Membrane</keyword>
<keyword evidence="11 19" id="KW-1133">Transmembrane helix</keyword>
<keyword evidence="10" id="KW-0548">Nucleotidyltransferase</keyword>
<protein>
    <recommendedName>
        <fullName evidence="6">phosphatidate cytidylyltransferase</fullName>
        <ecNumber evidence="6">2.7.7.41</ecNumber>
    </recommendedName>
    <alternativeName>
        <fullName evidence="16">CDP-diacylglycerol synthase</fullName>
    </alternativeName>
    <alternativeName>
        <fullName evidence="17">CDP-diglyceride pyrophosphorylase</fullName>
    </alternativeName>
    <alternativeName>
        <fullName evidence="18">CDP-diglyceride synthase</fullName>
    </alternativeName>
</protein>
<evidence type="ECO:0000256" key="11">
    <source>
        <dbReference type="ARBA" id="ARBA00022989"/>
    </source>
</evidence>
<evidence type="ECO:0000256" key="2">
    <source>
        <dbReference type="ARBA" id="ARBA00004141"/>
    </source>
</evidence>
<keyword evidence="8" id="KW-0808">Transferase</keyword>
<evidence type="ECO:0000256" key="6">
    <source>
        <dbReference type="ARBA" id="ARBA00012487"/>
    </source>
</evidence>
<keyword evidence="20" id="KW-1185">Reference proteome</keyword>
<accession>A0A914RRZ1</accession>
<evidence type="ECO:0000256" key="17">
    <source>
        <dbReference type="ARBA" id="ARBA00032396"/>
    </source>
</evidence>
<evidence type="ECO:0000256" key="7">
    <source>
        <dbReference type="ARBA" id="ARBA00022516"/>
    </source>
</evidence>
<comment type="pathway">
    <text evidence="4">Lipid metabolism.</text>
</comment>
<reference evidence="21" key="1">
    <citation type="submission" date="2022-11" db="UniProtKB">
        <authorList>
            <consortium name="WormBaseParasite"/>
        </authorList>
    </citation>
    <scope>IDENTIFICATION</scope>
</reference>
<evidence type="ECO:0000256" key="3">
    <source>
        <dbReference type="ARBA" id="ARBA00005119"/>
    </source>
</evidence>
<evidence type="ECO:0000256" key="5">
    <source>
        <dbReference type="ARBA" id="ARBA00010185"/>
    </source>
</evidence>
<dbReference type="GO" id="GO:0005789">
    <property type="term" value="C:endoplasmic reticulum membrane"/>
    <property type="evidence" value="ECO:0007669"/>
    <property type="project" value="TreeGrafter"/>
</dbReference>
<dbReference type="WBParaSite" id="PEQ_0000472401-mRNA-1">
    <property type="protein sequence ID" value="PEQ_0000472401-mRNA-1"/>
    <property type="gene ID" value="PEQ_0000472401"/>
</dbReference>
<evidence type="ECO:0000256" key="4">
    <source>
        <dbReference type="ARBA" id="ARBA00005189"/>
    </source>
</evidence>
<evidence type="ECO:0000313" key="21">
    <source>
        <dbReference type="WBParaSite" id="PEQ_0000472401-mRNA-1"/>
    </source>
</evidence>
<keyword evidence="9 19" id="KW-0812">Transmembrane</keyword>
<keyword evidence="14" id="KW-0594">Phospholipid biosynthesis</keyword>
<name>A0A914RRZ1_PAREQ</name>
<dbReference type="Proteomes" id="UP000887564">
    <property type="component" value="Unplaced"/>
</dbReference>
<keyword evidence="12" id="KW-0443">Lipid metabolism</keyword>
<evidence type="ECO:0000256" key="16">
    <source>
        <dbReference type="ARBA" id="ARBA00029893"/>
    </source>
</evidence>
<evidence type="ECO:0000256" key="13">
    <source>
        <dbReference type="ARBA" id="ARBA00023136"/>
    </source>
</evidence>
<evidence type="ECO:0000256" key="12">
    <source>
        <dbReference type="ARBA" id="ARBA00023098"/>
    </source>
</evidence>
<evidence type="ECO:0000256" key="9">
    <source>
        <dbReference type="ARBA" id="ARBA00022692"/>
    </source>
</evidence>
<feature type="transmembrane region" description="Helical" evidence="19">
    <location>
        <begin position="32"/>
        <end position="52"/>
    </location>
</feature>
<evidence type="ECO:0000256" key="1">
    <source>
        <dbReference type="ARBA" id="ARBA00001698"/>
    </source>
</evidence>
<evidence type="ECO:0000256" key="10">
    <source>
        <dbReference type="ARBA" id="ARBA00022695"/>
    </source>
</evidence>
<dbReference type="Pfam" id="PF01148">
    <property type="entry name" value="CTP_transf_1"/>
    <property type="match status" value="1"/>
</dbReference>
<evidence type="ECO:0000256" key="18">
    <source>
        <dbReference type="ARBA" id="ARBA00033406"/>
    </source>
</evidence>
<evidence type="ECO:0000256" key="19">
    <source>
        <dbReference type="SAM" id="Phobius"/>
    </source>
</evidence>
<dbReference type="GO" id="GO:0004605">
    <property type="term" value="F:phosphatidate cytidylyltransferase activity"/>
    <property type="evidence" value="ECO:0007669"/>
    <property type="project" value="UniProtKB-EC"/>
</dbReference>
<dbReference type="AlphaFoldDB" id="A0A914RRZ1"/>
<evidence type="ECO:0000256" key="8">
    <source>
        <dbReference type="ARBA" id="ARBA00022679"/>
    </source>
</evidence>
<keyword evidence="15" id="KW-1208">Phospholipid metabolism</keyword>